<evidence type="ECO:0000256" key="4">
    <source>
        <dbReference type="ARBA" id="ARBA00022723"/>
    </source>
</evidence>
<dbReference type="InterPro" id="IPR004421">
    <property type="entry name" value="Carbamoyltransferase_HypF"/>
</dbReference>
<dbReference type="Pfam" id="PF07503">
    <property type="entry name" value="zf-HYPF"/>
    <property type="match status" value="2"/>
</dbReference>
<dbReference type="PROSITE" id="PS00150">
    <property type="entry name" value="ACYLPHOSPHATASE_1"/>
    <property type="match status" value="1"/>
</dbReference>
<comment type="similarity">
    <text evidence="2 8">Belongs to the carbamoyltransferase HypF family.</text>
</comment>
<dbReference type="RefSeq" id="WP_011744605.1">
    <property type="nucleotide sequence ID" value="NC_008639.1"/>
</dbReference>
<dbReference type="Gene3D" id="3.90.870.50">
    <property type="match status" value="1"/>
</dbReference>
<dbReference type="GO" id="GO:0016743">
    <property type="term" value="F:carboxyl- or carbamoyltransferase activity"/>
    <property type="evidence" value="ECO:0007669"/>
    <property type="project" value="UniProtKB-UniRule"/>
</dbReference>
<dbReference type="Pfam" id="PF17788">
    <property type="entry name" value="HypF_C"/>
    <property type="match status" value="1"/>
</dbReference>
<dbReference type="SUPFAM" id="SSF55821">
    <property type="entry name" value="YrdC/RibB"/>
    <property type="match status" value="1"/>
</dbReference>
<dbReference type="PROSITE" id="PS51163">
    <property type="entry name" value="YRDC"/>
    <property type="match status" value="1"/>
</dbReference>
<feature type="active site" evidence="9">
    <location>
        <position position="35"/>
    </location>
</feature>
<reference evidence="12 13" key="1">
    <citation type="submission" date="2006-12" db="EMBL/GenBank/DDBJ databases">
        <title>Complete sequence of Chlorobium phaeobacteroides DSM 266.</title>
        <authorList>
            <consortium name="US DOE Joint Genome Institute"/>
            <person name="Copeland A."/>
            <person name="Lucas S."/>
            <person name="Lapidus A."/>
            <person name="Barry K."/>
            <person name="Detter J.C."/>
            <person name="Glavina del Rio T."/>
            <person name="Hammon N."/>
            <person name="Israni S."/>
            <person name="Pitluck S."/>
            <person name="Goltsman E."/>
            <person name="Schmutz J."/>
            <person name="Larimer F."/>
            <person name="Land M."/>
            <person name="Hauser L."/>
            <person name="Mikhailova N."/>
            <person name="Li T."/>
            <person name="Overmann J."/>
            <person name="Bryant D.A."/>
            <person name="Richardson P."/>
        </authorList>
    </citation>
    <scope>NUCLEOTIDE SEQUENCE [LARGE SCALE GENOMIC DNA]</scope>
    <source>
        <strain evidence="12 13">DSM 266</strain>
    </source>
</reference>
<dbReference type="InterPro" id="IPR011125">
    <property type="entry name" value="Znf_HypF"/>
</dbReference>
<keyword evidence="3" id="KW-0436">Ligase</keyword>
<evidence type="ECO:0000256" key="5">
    <source>
        <dbReference type="ARBA" id="ARBA00022771"/>
    </source>
</evidence>
<dbReference type="Gene3D" id="3.30.110.120">
    <property type="match status" value="1"/>
</dbReference>
<dbReference type="Gene3D" id="3.30.420.360">
    <property type="match status" value="1"/>
</dbReference>
<dbReference type="GO" id="GO:0051604">
    <property type="term" value="P:protein maturation"/>
    <property type="evidence" value="ECO:0007669"/>
    <property type="project" value="TreeGrafter"/>
</dbReference>
<comment type="pathway">
    <text evidence="1">Protein modification; [NiFe] hydrogenase maturation.</text>
</comment>
<dbReference type="InterPro" id="IPR055128">
    <property type="entry name" value="HypF_C_2"/>
</dbReference>
<dbReference type="NCBIfam" id="TIGR00143">
    <property type="entry name" value="hypF"/>
    <property type="match status" value="1"/>
</dbReference>
<dbReference type="InterPro" id="IPR017945">
    <property type="entry name" value="DHBP_synth_RibB-like_a/b_dom"/>
</dbReference>
<dbReference type="GO" id="GO:0008270">
    <property type="term" value="F:zinc ion binding"/>
    <property type="evidence" value="ECO:0007669"/>
    <property type="project" value="UniProtKB-KW"/>
</dbReference>
<accession>A1BEE9</accession>
<evidence type="ECO:0000259" key="11">
    <source>
        <dbReference type="PROSITE" id="PS51163"/>
    </source>
</evidence>
<evidence type="ECO:0000256" key="8">
    <source>
        <dbReference type="PIRNR" id="PIRNR006256"/>
    </source>
</evidence>
<dbReference type="UniPathway" id="UPA00335"/>
<dbReference type="GO" id="GO:0016874">
    <property type="term" value="F:ligase activity"/>
    <property type="evidence" value="ECO:0007669"/>
    <property type="project" value="UniProtKB-UniRule"/>
</dbReference>
<dbReference type="HOGENOM" id="CLU_009164_0_0_10"/>
<feature type="domain" description="Acylphosphatase-like" evidence="10">
    <location>
        <begin position="20"/>
        <end position="106"/>
    </location>
</feature>
<evidence type="ECO:0000256" key="9">
    <source>
        <dbReference type="PROSITE-ProRule" id="PRU00520"/>
    </source>
</evidence>
<evidence type="ECO:0000256" key="6">
    <source>
        <dbReference type="ARBA" id="ARBA00022833"/>
    </source>
</evidence>
<comment type="catalytic activity">
    <reaction evidence="7">
        <text>C-terminal L-cysteinyl-[HypE protein] + carbamoyl phosphate + ATP + H2O = C-terminal S-carboxamide-L-cysteinyl-[HypE protein] + AMP + phosphate + diphosphate + H(+)</text>
        <dbReference type="Rhea" id="RHEA:55636"/>
        <dbReference type="Rhea" id="RHEA-COMP:14247"/>
        <dbReference type="Rhea" id="RHEA-COMP:14392"/>
        <dbReference type="ChEBI" id="CHEBI:15377"/>
        <dbReference type="ChEBI" id="CHEBI:15378"/>
        <dbReference type="ChEBI" id="CHEBI:30616"/>
        <dbReference type="ChEBI" id="CHEBI:33019"/>
        <dbReference type="ChEBI" id="CHEBI:43474"/>
        <dbReference type="ChEBI" id="CHEBI:58228"/>
        <dbReference type="ChEBI" id="CHEBI:76913"/>
        <dbReference type="ChEBI" id="CHEBI:139126"/>
        <dbReference type="ChEBI" id="CHEBI:456215"/>
    </reaction>
</comment>
<feature type="domain" description="YrdC-like" evidence="11">
    <location>
        <begin position="216"/>
        <end position="401"/>
    </location>
</feature>
<evidence type="ECO:0000313" key="12">
    <source>
        <dbReference type="EMBL" id="ABL64776.1"/>
    </source>
</evidence>
<evidence type="ECO:0000256" key="7">
    <source>
        <dbReference type="ARBA" id="ARBA00048220"/>
    </source>
</evidence>
<dbReference type="AlphaFoldDB" id="A1BEE9"/>
<keyword evidence="9" id="KW-0378">Hydrolase</keyword>
<dbReference type="GO" id="GO:0003725">
    <property type="term" value="F:double-stranded RNA binding"/>
    <property type="evidence" value="ECO:0007669"/>
    <property type="project" value="InterPro"/>
</dbReference>
<dbReference type="STRING" id="290317.Cpha266_0722"/>
<sequence>MARKQNGTELNVEPGIGEVRRGILVHGIVQGVGFRPFVYRTAKALGLRGFIKNTSSGVSVEVQGSEDLIGKFLFEVQQHAPPLAKIHSFEVRPMIPVEEDGFSIELSLAGSEVETLISPDIALCVDCRRELADPENRRFQYPFINCTNCGPRFTIVEKIPYDRQYTSMKGFAMCPICDKEYHDPLDRRFHAQPTACRDCGPRIELRDASGQKVRCIDALAEAAALLKDGKILALKGVGGFHLAVDARNDAAVRLLRERKGREEKPFAVMMSDMELVRQFCDVEPEEASALLSPEAPIVLLVKRSMKGLSASIAPGNDRLGVMLPYSPLHSLLFDRGADVLLMTSANFSEEPILHENREAMERLGGIADAFLLHDRPIHIRCDDSVTIFLSGKLRQIRRSRGYVPAPVFLSGGGAPVMGTGGELKNTLCFLKGSKAILSQHIGDMKNYEAWQHFEQIFRHLQGIFQVSPELLVHDLHPGYMTTQWAAAQPLPMLGVQHHHAHLVSCLAENRTDGPAIGIVLDGTGYGTDGMIWGGEVLIGDASEAERFASLEPMPLPGGDAAITQPWRAALGYLFRSFSVLPELPFMSGKPAGLVLELLEKKLNTPETSSCGRLFDVVAALSGICDRITFEGQAAIALMQAAGGSIGREGFSFSFEENAGGLRILVAPLVREIADALGKGMSPGEVSRRFHRTLVDCFLEITLKASQQSGVKTVALSGGVFQNELLFEALIQELEHAGYRVLTHREVPTNDGGLCLGQAVIGRRFLEGRYRGVR</sequence>
<dbReference type="GO" id="GO:0003998">
    <property type="term" value="F:acylphosphatase activity"/>
    <property type="evidence" value="ECO:0007669"/>
    <property type="project" value="UniProtKB-EC"/>
</dbReference>
<evidence type="ECO:0000256" key="2">
    <source>
        <dbReference type="ARBA" id="ARBA00008097"/>
    </source>
</evidence>
<name>A1BEE9_CHLPD</name>
<dbReference type="InterPro" id="IPR041440">
    <property type="entry name" value="HypF_C"/>
</dbReference>
<evidence type="ECO:0000313" key="13">
    <source>
        <dbReference type="Proteomes" id="UP000008701"/>
    </source>
</evidence>
<organism evidence="12 13">
    <name type="scientific">Chlorobium phaeobacteroides (strain DSM 266 / SMG 266 / 2430)</name>
    <dbReference type="NCBI Taxonomy" id="290317"/>
    <lineage>
        <taxon>Bacteria</taxon>
        <taxon>Pseudomonadati</taxon>
        <taxon>Chlorobiota</taxon>
        <taxon>Chlorobiia</taxon>
        <taxon>Chlorobiales</taxon>
        <taxon>Chlorobiaceae</taxon>
        <taxon>Chlorobium/Pelodictyon group</taxon>
        <taxon>Chlorobium</taxon>
    </lineage>
</organism>
<dbReference type="EC" id="6.2.-.-" evidence="8"/>
<dbReference type="InterPro" id="IPR043129">
    <property type="entry name" value="ATPase_NBD"/>
</dbReference>
<evidence type="ECO:0000256" key="3">
    <source>
        <dbReference type="ARBA" id="ARBA00022598"/>
    </source>
</evidence>
<dbReference type="SUPFAM" id="SSF54975">
    <property type="entry name" value="Acylphosphatase/BLUF domain-like"/>
    <property type="match status" value="1"/>
</dbReference>
<dbReference type="Pfam" id="PF01300">
    <property type="entry name" value="Sua5_yciO_yrdC"/>
    <property type="match status" value="1"/>
</dbReference>
<dbReference type="InterPro" id="IPR036046">
    <property type="entry name" value="Acylphosphatase-like_dom_sf"/>
</dbReference>
<keyword evidence="5" id="KW-0863">Zinc-finger</keyword>
<evidence type="ECO:0000259" key="10">
    <source>
        <dbReference type="PROSITE" id="PS51160"/>
    </source>
</evidence>
<dbReference type="OrthoDB" id="9808093at2"/>
<dbReference type="EMBL" id="CP000492">
    <property type="protein sequence ID" value="ABL64776.1"/>
    <property type="molecule type" value="Genomic_DNA"/>
</dbReference>
<dbReference type="InterPro" id="IPR051060">
    <property type="entry name" value="Carbamoyltrans_HypF-like"/>
</dbReference>
<dbReference type="PIRSF" id="PIRSF006256">
    <property type="entry name" value="CMPcnvr_hdrg_mat"/>
    <property type="match status" value="1"/>
</dbReference>
<dbReference type="FunFam" id="3.30.420.40:FF:000124">
    <property type="entry name" value="Carbamoyltransferase HypF"/>
    <property type="match status" value="1"/>
</dbReference>
<dbReference type="PROSITE" id="PS51160">
    <property type="entry name" value="ACYLPHOSPHATASE_3"/>
    <property type="match status" value="1"/>
</dbReference>
<dbReference type="Gene3D" id="3.30.420.40">
    <property type="match status" value="1"/>
</dbReference>
<dbReference type="SUPFAM" id="SSF53067">
    <property type="entry name" value="Actin-like ATPase domain"/>
    <property type="match status" value="1"/>
</dbReference>
<dbReference type="InterPro" id="IPR001792">
    <property type="entry name" value="Acylphosphatase-like_dom"/>
</dbReference>
<dbReference type="KEGG" id="cph:Cpha266_0722"/>
<dbReference type="Pfam" id="PF00708">
    <property type="entry name" value="Acylphosphatase"/>
    <property type="match status" value="1"/>
</dbReference>
<dbReference type="PANTHER" id="PTHR42959">
    <property type="entry name" value="CARBAMOYLTRANSFERASE"/>
    <property type="match status" value="1"/>
</dbReference>
<dbReference type="InterPro" id="IPR017968">
    <property type="entry name" value="Acylphosphatase_CS"/>
</dbReference>
<dbReference type="InterPro" id="IPR006070">
    <property type="entry name" value="Sua5-like_dom"/>
</dbReference>
<evidence type="ECO:0000256" key="1">
    <source>
        <dbReference type="ARBA" id="ARBA00004711"/>
    </source>
</evidence>
<protein>
    <recommendedName>
        <fullName evidence="8">Carbamoyltransferase</fullName>
        <ecNumber evidence="8">6.2.-.-</ecNumber>
    </recommendedName>
</protein>
<dbReference type="Pfam" id="PF22521">
    <property type="entry name" value="HypF_C_2"/>
    <property type="match status" value="1"/>
</dbReference>
<keyword evidence="4" id="KW-0479">Metal-binding</keyword>
<keyword evidence="13" id="KW-1185">Reference proteome</keyword>
<dbReference type="eggNOG" id="COG0068">
    <property type="taxonomic scope" value="Bacteria"/>
</dbReference>
<comment type="catalytic activity">
    <reaction evidence="9">
        <text>an acyl phosphate + H2O = a carboxylate + phosphate + H(+)</text>
        <dbReference type="Rhea" id="RHEA:14965"/>
        <dbReference type="ChEBI" id="CHEBI:15377"/>
        <dbReference type="ChEBI" id="CHEBI:15378"/>
        <dbReference type="ChEBI" id="CHEBI:29067"/>
        <dbReference type="ChEBI" id="CHEBI:43474"/>
        <dbReference type="ChEBI" id="CHEBI:59918"/>
        <dbReference type="EC" id="3.6.1.7"/>
    </reaction>
</comment>
<keyword evidence="6" id="KW-0862">Zinc</keyword>
<gene>
    <name evidence="12" type="ordered locus">Cpha266_0722</name>
</gene>
<dbReference type="Proteomes" id="UP000008701">
    <property type="component" value="Chromosome"/>
</dbReference>
<dbReference type="PANTHER" id="PTHR42959:SF1">
    <property type="entry name" value="CARBAMOYLTRANSFERASE HYPF"/>
    <property type="match status" value="1"/>
</dbReference>
<proteinExistence type="inferred from homology"/>
<feature type="active site" evidence="9">
    <location>
        <position position="53"/>
    </location>
</feature>